<evidence type="ECO:0000256" key="5">
    <source>
        <dbReference type="ARBA" id="ARBA00023136"/>
    </source>
</evidence>
<organism evidence="9 10">
    <name type="scientific">Porphyromonas miyakawae</name>
    <dbReference type="NCBI Taxonomy" id="3137470"/>
    <lineage>
        <taxon>Bacteria</taxon>
        <taxon>Pseudomonadati</taxon>
        <taxon>Bacteroidota</taxon>
        <taxon>Bacteroidia</taxon>
        <taxon>Bacteroidales</taxon>
        <taxon>Porphyromonadaceae</taxon>
        <taxon>Porphyromonas</taxon>
    </lineage>
</organism>
<name>A0ABQ0E2P5_9PORP</name>
<gene>
    <name evidence="9" type="primary">mobC_1</name>
    <name evidence="9" type="ORF">Tsumi_10280</name>
</gene>
<evidence type="ECO:0000313" key="9">
    <source>
        <dbReference type="EMBL" id="GAB1251922.1"/>
    </source>
</evidence>
<feature type="domain" description="YWFCY" evidence="8">
    <location>
        <begin position="5"/>
        <end position="149"/>
    </location>
</feature>
<evidence type="ECO:0000256" key="4">
    <source>
        <dbReference type="ARBA" id="ARBA00022989"/>
    </source>
</evidence>
<dbReference type="PANTHER" id="PTHR37937:SF1">
    <property type="entry name" value="CONJUGATIVE TRANSFER: DNA TRANSPORT"/>
    <property type="match status" value="1"/>
</dbReference>
<evidence type="ECO:0000259" key="7">
    <source>
        <dbReference type="Pfam" id="PF12696"/>
    </source>
</evidence>
<dbReference type="Pfam" id="PF14293">
    <property type="entry name" value="YWFCY"/>
    <property type="match status" value="1"/>
</dbReference>
<dbReference type="Gene3D" id="3.40.50.300">
    <property type="entry name" value="P-loop containing nucleotide triphosphate hydrolases"/>
    <property type="match status" value="2"/>
</dbReference>
<dbReference type="EMBL" id="BAAFSF010000003">
    <property type="protein sequence ID" value="GAB1251922.1"/>
    <property type="molecule type" value="Genomic_DNA"/>
</dbReference>
<dbReference type="InterPro" id="IPR025988">
    <property type="entry name" value="YWFCY_dom"/>
</dbReference>
<dbReference type="InterPro" id="IPR051539">
    <property type="entry name" value="T4SS-coupling_protein"/>
</dbReference>
<dbReference type="Pfam" id="PF12696">
    <property type="entry name" value="TraG-D_C"/>
    <property type="match status" value="1"/>
</dbReference>
<dbReference type="InterPro" id="IPR027417">
    <property type="entry name" value="P-loop_NTPase"/>
</dbReference>
<accession>A0ABQ0E2P5</accession>
<dbReference type="Proteomes" id="UP001628220">
    <property type="component" value="Unassembled WGS sequence"/>
</dbReference>
<feature type="transmembrane region" description="Helical" evidence="6">
    <location>
        <begin position="92"/>
        <end position="113"/>
    </location>
</feature>
<keyword evidence="10" id="KW-1185">Reference proteome</keyword>
<feature type="transmembrane region" description="Helical" evidence="6">
    <location>
        <begin position="119"/>
        <end position="143"/>
    </location>
</feature>
<evidence type="ECO:0000256" key="6">
    <source>
        <dbReference type="SAM" id="Phobius"/>
    </source>
</evidence>
<reference evidence="9 10" key="1">
    <citation type="journal article" date="2025" name="Int. J. Syst. Evol. Microbiol.">
        <title>Desulfovibrio falkowii sp. nov., Porphyromonas miyakawae sp. nov., Mediterraneibacter flintii sp. nov. and Owariibacterium komagatae gen. nov., sp. nov., isolated from human faeces.</title>
        <authorList>
            <person name="Hamaguchi T."/>
            <person name="Ohara M."/>
            <person name="Hisatomi A."/>
            <person name="Sekiguchi K."/>
            <person name="Takeda J.I."/>
            <person name="Ueyama J."/>
            <person name="Ito M."/>
            <person name="Nishiwaki H."/>
            <person name="Ogi T."/>
            <person name="Hirayama M."/>
            <person name="Ohkuma M."/>
            <person name="Sakamoto M."/>
            <person name="Ohno K."/>
        </authorList>
    </citation>
    <scope>NUCLEOTIDE SEQUENCE [LARGE SCALE GENOMIC DNA]</scope>
    <source>
        <strain evidence="9 10">13CB11C</strain>
    </source>
</reference>
<dbReference type="RefSeq" id="WP_411915727.1">
    <property type="nucleotide sequence ID" value="NZ_BAAFSF010000003.1"/>
</dbReference>
<dbReference type="PANTHER" id="PTHR37937">
    <property type="entry name" value="CONJUGATIVE TRANSFER: DNA TRANSPORT"/>
    <property type="match status" value="1"/>
</dbReference>
<dbReference type="NCBIfam" id="NF041326">
    <property type="entry name" value="Bacteroid_MobC"/>
    <property type="match status" value="1"/>
</dbReference>
<keyword evidence="4 6" id="KW-1133">Transmembrane helix</keyword>
<sequence>MAQEDDLRALGKIMDFMRGISVLFLLINCYWFCYEAFHTWGLTLSVLDKILMNFQRTAGLFSSILWTKLFCVLFLALSCLGTRGVKEEKITWAKIWTVLTIGFVLFFLNWWLLALPIGVVGAASLYIFTVSVGYICLLMAGVWMSRLLKNNLMDDVFNTENESFMQETRLMENEYSVNLPTRFYYKKKWNNGWINVVNPFRASMVLGTPGSGKSYAIVNNYIKQQIEKGFAMYIYDYKFPDLSEIAYNHLRTHLDAYKEQPQFFVINFDDPRKSHRCNPINPAFMTDISDAYESAYTIMLNLNRSWIQKQGDFFVESPIILLAAIIWFLKIYEEGKYCTFPHAIEFLNRPYAQIFPILTSYDELANYLSPFMDAWEGGAQDQLQGQIASAKIPLSRMISPALYWVMTGDDFSLDINNPNEPKVLVVGNNPDRQNIYSAALGLYNSRIVKLINKKHQLKSSVIIDELPTIYFRGLDNLIATARSNKVAVCLGFQDFSQLTRDYGDKESKVIQNTVGNVFSGQVVGETAKTLSERFGKVLQQRQSMTINRNDKSTSISTQMDSLIPASKISNLTQGMFVGAVSDNFDERIDQKIFHAEIVVDVAKVSAETKAYQPIPIIADFTNENGSDSLKETIEANYKRVKREVMSLIELEIERIKTNPSLRYLIKE</sequence>
<dbReference type="CDD" id="cd01127">
    <property type="entry name" value="TrwB_TraG_TraD_VirD4"/>
    <property type="match status" value="1"/>
</dbReference>
<feature type="domain" description="TraD/TraG TraM recognition site" evidence="7">
    <location>
        <begin position="461"/>
        <end position="572"/>
    </location>
</feature>
<comment type="caution">
    <text evidence="9">The sequence shown here is derived from an EMBL/GenBank/DDBJ whole genome shotgun (WGS) entry which is preliminary data.</text>
</comment>
<proteinExistence type="predicted"/>
<keyword evidence="5 6" id="KW-0472">Membrane</keyword>
<protein>
    <submittedName>
        <fullName evidence="9">Conjugal transfer protein MobC</fullName>
    </submittedName>
</protein>
<feature type="transmembrane region" description="Helical" evidence="6">
    <location>
        <begin position="20"/>
        <end position="40"/>
    </location>
</feature>
<evidence type="ECO:0000259" key="8">
    <source>
        <dbReference type="Pfam" id="PF14293"/>
    </source>
</evidence>
<dbReference type="InterPro" id="IPR032689">
    <property type="entry name" value="TraG-D_C"/>
</dbReference>
<comment type="subcellular location">
    <subcellularLocation>
        <location evidence="1">Cell membrane</location>
        <topology evidence="1">Multi-pass membrane protein</topology>
    </subcellularLocation>
</comment>
<evidence type="ECO:0000256" key="2">
    <source>
        <dbReference type="ARBA" id="ARBA00022475"/>
    </source>
</evidence>
<evidence type="ECO:0000256" key="1">
    <source>
        <dbReference type="ARBA" id="ARBA00004651"/>
    </source>
</evidence>
<feature type="transmembrane region" description="Helical" evidence="6">
    <location>
        <begin position="313"/>
        <end position="332"/>
    </location>
</feature>
<keyword evidence="2" id="KW-1003">Cell membrane</keyword>
<evidence type="ECO:0000313" key="10">
    <source>
        <dbReference type="Proteomes" id="UP001628220"/>
    </source>
</evidence>
<feature type="transmembrane region" description="Helical" evidence="6">
    <location>
        <begin position="60"/>
        <end position="80"/>
    </location>
</feature>
<evidence type="ECO:0000256" key="3">
    <source>
        <dbReference type="ARBA" id="ARBA00022692"/>
    </source>
</evidence>
<keyword evidence="3 6" id="KW-0812">Transmembrane</keyword>
<dbReference type="SUPFAM" id="SSF52540">
    <property type="entry name" value="P-loop containing nucleoside triphosphate hydrolases"/>
    <property type="match status" value="1"/>
</dbReference>